<dbReference type="Gene3D" id="1.10.150.120">
    <property type="entry name" value="[2Fe-2S]-binding domain"/>
    <property type="match status" value="1"/>
</dbReference>
<dbReference type="PROSITE" id="PS51085">
    <property type="entry name" value="2FE2S_FER_2"/>
    <property type="match status" value="1"/>
</dbReference>
<dbReference type="SUPFAM" id="SSF47741">
    <property type="entry name" value="CO dehydrogenase ISP C-domain like"/>
    <property type="match status" value="1"/>
</dbReference>
<feature type="domain" description="2Fe-2S ferredoxin-type" evidence="7">
    <location>
        <begin position="5"/>
        <end position="81"/>
    </location>
</feature>
<keyword evidence="2" id="KW-0479">Metal-binding</keyword>
<evidence type="ECO:0000313" key="8">
    <source>
        <dbReference type="EMBL" id="CCH75784.1"/>
    </source>
</evidence>
<dbReference type="OrthoDB" id="9758509at2"/>
<comment type="caution">
    <text evidence="8">The sequence shown here is derived from an EMBL/GenBank/DDBJ whole genome shotgun (WGS) entry which is preliminary data.</text>
</comment>
<dbReference type="Pfam" id="PF00111">
    <property type="entry name" value="Fer2"/>
    <property type="match status" value="1"/>
</dbReference>
<organism evidence="8 9">
    <name type="scientific">Nostocoides australiense Ben110</name>
    <dbReference type="NCBI Taxonomy" id="1193182"/>
    <lineage>
        <taxon>Bacteria</taxon>
        <taxon>Bacillati</taxon>
        <taxon>Actinomycetota</taxon>
        <taxon>Actinomycetes</taxon>
        <taxon>Micrococcales</taxon>
        <taxon>Intrasporangiaceae</taxon>
        <taxon>Nostocoides</taxon>
    </lineage>
</organism>
<dbReference type="PANTHER" id="PTHR44379">
    <property type="entry name" value="OXIDOREDUCTASE WITH IRON-SULFUR SUBUNIT"/>
    <property type="match status" value="1"/>
</dbReference>
<dbReference type="InterPro" id="IPR036010">
    <property type="entry name" value="2Fe-2S_ferredoxin-like_sf"/>
</dbReference>
<dbReference type="InterPro" id="IPR006058">
    <property type="entry name" value="2Fe2S_fd_BS"/>
</dbReference>
<sequence length="171" mass="17981">MSELFPVSVSVNGVAHGASVPARRLLSDFLRHDLRLTGTHVGCEHGVCGACTVLLDGAPVRSCLMFAVQAAGHEITTVEGCGTIEAMGPVQQALTESHGLQCGFCTPGFITTITAYLRENPEPTAEEAREAISGNLCRCTGYQNIVKSVLRAAEIIRGTDAEAGDRQEAPA</sequence>
<dbReference type="GO" id="GO:0016491">
    <property type="term" value="F:oxidoreductase activity"/>
    <property type="evidence" value="ECO:0007669"/>
    <property type="project" value="UniProtKB-KW"/>
</dbReference>
<proteinExistence type="predicted"/>
<dbReference type="STRING" id="1193182.BN11_970003"/>
<keyword evidence="3 8" id="KW-0560">Oxidoreductase</keyword>
<dbReference type="RefSeq" id="WP_048696398.1">
    <property type="nucleotide sequence ID" value="NZ_HG764815.1"/>
</dbReference>
<keyword evidence="4" id="KW-0408">Iron</keyword>
<dbReference type="SUPFAM" id="SSF54292">
    <property type="entry name" value="2Fe-2S ferredoxin-like"/>
    <property type="match status" value="1"/>
</dbReference>
<evidence type="ECO:0000256" key="3">
    <source>
        <dbReference type="ARBA" id="ARBA00023002"/>
    </source>
</evidence>
<comment type="pathway">
    <text evidence="6">Alkaloid degradation; nicotine degradation.</text>
</comment>
<name>W6K4X7_9MICO</name>
<dbReference type="InterPro" id="IPR012675">
    <property type="entry name" value="Beta-grasp_dom_sf"/>
</dbReference>
<dbReference type="InterPro" id="IPR051452">
    <property type="entry name" value="Diverse_Oxidoreductases"/>
</dbReference>
<dbReference type="EC" id="1.2.99.2" evidence="8"/>
<keyword evidence="9" id="KW-1185">Reference proteome</keyword>
<protein>
    <submittedName>
        <fullName evidence="8">Carbon-monoxide dehydrogenase, small subunit</fullName>
        <ecNumber evidence="8">1.2.99.2</ecNumber>
    </submittedName>
</protein>
<dbReference type="GO" id="GO:0051537">
    <property type="term" value="F:2 iron, 2 sulfur cluster binding"/>
    <property type="evidence" value="ECO:0007669"/>
    <property type="project" value="UniProtKB-KW"/>
</dbReference>
<dbReference type="GO" id="GO:0046872">
    <property type="term" value="F:metal ion binding"/>
    <property type="evidence" value="ECO:0007669"/>
    <property type="project" value="UniProtKB-KW"/>
</dbReference>
<dbReference type="EMBL" id="CAJA01000526">
    <property type="protein sequence ID" value="CCH75784.1"/>
    <property type="molecule type" value="Genomic_DNA"/>
</dbReference>
<reference evidence="8 9" key="1">
    <citation type="journal article" date="2013" name="ISME J.">
        <title>A metabolic model for members of the genus Tetrasphaera involved in enhanced biological phosphorus removal.</title>
        <authorList>
            <person name="Kristiansen R."/>
            <person name="Nguyen H.T.T."/>
            <person name="Saunders A.M."/>
            <person name="Nielsen J.L."/>
            <person name="Wimmer R."/>
            <person name="Le V.Q."/>
            <person name="McIlroy S.J."/>
            <person name="Petrovski S."/>
            <person name="Seviour R.J."/>
            <person name="Calteau A."/>
            <person name="Nielsen K.L."/>
            <person name="Nielsen P.H."/>
        </authorList>
    </citation>
    <scope>NUCLEOTIDE SEQUENCE [LARGE SCALE GENOMIC DNA]</scope>
    <source>
        <strain evidence="8 9">Ben110</strain>
    </source>
</reference>
<keyword evidence="5" id="KW-0411">Iron-sulfur</keyword>
<keyword evidence="1" id="KW-0001">2Fe-2S</keyword>
<dbReference type="InterPro" id="IPR002888">
    <property type="entry name" value="2Fe-2S-bd"/>
</dbReference>
<dbReference type="Proteomes" id="UP000035763">
    <property type="component" value="Unassembled WGS sequence"/>
</dbReference>
<evidence type="ECO:0000313" key="9">
    <source>
        <dbReference type="Proteomes" id="UP000035763"/>
    </source>
</evidence>
<evidence type="ECO:0000256" key="5">
    <source>
        <dbReference type="ARBA" id="ARBA00023014"/>
    </source>
</evidence>
<dbReference type="InterPro" id="IPR036884">
    <property type="entry name" value="2Fe-2S-bd_dom_sf"/>
</dbReference>
<evidence type="ECO:0000256" key="6">
    <source>
        <dbReference type="ARBA" id="ARBA00060707"/>
    </source>
</evidence>
<gene>
    <name evidence="8" type="primary">coxS</name>
    <name evidence="8" type="ORF">BN11_970003</name>
</gene>
<dbReference type="PANTHER" id="PTHR44379:SF5">
    <property type="entry name" value="OXIDOREDUCTASE WITH IRON-SULFUR SUBUNIT"/>
    <property type="match status" value="1"/>
</dbReference>
<dbReference type="Pfam" id="PF01799">
    <property type="entry name" value="Fer2_2"/>
    <property type="match status" value="1"/>
</dbReference>
<evidence type="ECO:0000256" key="2">
    <source>
        <dbReference type="ARBA" id="ARBA00022723"/>
    </source>
</evidence>
<dbReference type="FunFam" id="3.10.20.30:FF:000020">
    <property type="entry name" value="Xanthine dehydrogenase iron-sulfur subunit"/>
    <property type="match status" value="1"/>
</dbReference>
<evidence type="ECO:0000256" key="4">
    <source>
        <dbReference type="ARBA" id="ARBA00023004"/>
    </source>
</evidence>
<dbReference type="Gene3D" id="3.10.20.30">
    <property type="match status" value="1"/>
</dbReference>
<evidence type="ECO:0000256" key="1">
    <source>
        <dbReference type="ARBA" id="ARBA00022714"/>
    </source>
</evidence>
<dbReference type="InterPro" id="IPR001041">
    <property type="entry name" value="2Fe-2S_ferredoxin-type"/>
</dbReference>
<dbReference type="AlphaFoldDB" id="W6K4X7"/>
<evidence type="ECO:0000259" key="7">
    <source>
        <dbReference type="PROSITE" id="PS51085"/>
    </source>
</evidence>
<dbReference type="PROSITE" id="PS00197">
    <property type="entry name" value="2FE2S_FER_1"/>
    <property type="match status" value="1"/>
</dbReference>
<accession>W6K4X7</accession>